<proteinExistence type="predicted"/>
<gene>
    <name evidence="2" type="ORF">PLOB_00047366</name>
</gene>
<organism evidence="2 3">
    <name type="scientific">Porites lobata</name>
    <dbReference type="NCBI Taxonomy" id="104759"/>
    <lineage>
        <taxon>Eukaryota</taxon>
        <taxon>Metazoa</taxon>
        <taxon>Cnidaria</taxon>
        <taxon>Anthozoa</taxon>
        <taxon>Hexacorallia</taxon>
        <taxon>Scleractinia</taxon>
        <taxon>Fungiina</taxon>
        <taxon>Poritidae</taxon>
        <taxon>Porites</taxon>
    </lineage>
</organism>
<dbReference type="EMBL" id="CALNXK010000088">
    <property type="protein sequence ID" value="CAH3150010.1"/>
    <property type="molecule type" value="Genomic_DNA"/>
</dbReference>
<evidence type="ECO:0000256" key="1">
    <source>
        <dbReference type="SAM" id="MobiDB-lite"/>
    </source>
</evidence>
<comment type="caution">
    <text evidence="2">The sequence shown here is derived from an EMBL/GenBank/DDBJ whole genome shotgun (WGS) entry which is preliminary data.</text>
</comment>
<sequence length="297" mass="33338">PSVESFIRASATGNSLKGFAVFLNLTNACQSLDDVSKVRTQVPKIALVTLVHKHQSRCTLQELAENVQNAGYSLLIYFDTTARLNPNSTSKALLMIPVAEAYTTVDQIKLGRILSEADRTYVDIVCPDSYRPPQTDELSVMDSYLKRLYFWFLIGPLITLEWMRRTRKLFWVTDGQDYQRDGEEQATENGSNSSENEIRTMEEGENETDELVPSNYQGSRGSNPGGEFSIQRSEEQPIVAVFYFILNSEGSLNNLKLTALRTVAIGLTLKLSFSSSMHIIRKLNKPAESLFEGLSEK</sequence>
<name>A0ABN8PSJ7_9CNID</name>
<feature type="non-terminal residue" evidence="2">
    <location>
        <position position="1"/>
    </location>
</feature>
<protein>
    <submittedName>
        <fullName evidence="2">Uncharacterized protein</fullName>
    </submittedName>
</protein>
<feature type="region of interest" description="Disordered" evidence="1">
    <location>
        <begin position="180"/>
        <end position="230"/>
    </location>
</feature>
<keyword evidence="3" id="KW-1185">Reference proteome</keyword>
<dbReference type="Proteomes" id="UP001159405">
    <property type="component" value="Unassembled WGS sequence"/>
</dbReference>
<evidence type="ECO:0000313" key="2">
    <source>
        <dbReference type="EMBL" id="CAH3150010.1"/>
    </source>
</evidence>
<reference evidence="2 3" key="1">
    <citation type="submission" date="2022-05" db="EMBL/GenBank/DDBJ databases">
        <authorList>
            <consortium name="Genoscope - CEA"/>
            <person name="William W."/>
        </authorList>
    </citation>
    <scope>NUCLEOTIDE SEQUENCE [LARGE SCALE GENOMIC DNA]</scope>
</reference>
<evidence type="ECO:0000313" key="3">
    <source>
        <dbReference type="Proteomes" id="UP001159405"/>
    </source>
</evidence>
<accession>A0ABN8PSJ7</accession>